<keyword evidence="11" id="KW-1185">Reference proteome</keyword>
<evidence type="ECO:0000256" key="1">
    <source>
        <dbReference type="ARBA" id="ARBA00004141"/>
    </source>
</evidence>
<keyword evidence="6 8" id="KW-0472">Membrane</keyword>
<evidence type="ECO:0000256" key="4">
    <source>
        <dbReference type="ARBA" id="ARBA00022989"/>
    </source>
</evidence>
<evidence type="ECO:0000256" key="3">
    <source>
        <dbReference type="ARBA" id="ARBA00022692"/>
    </source>
</evidence>
<proteinExistence type="predicted"/>
<keyword evidence="4 8" id="KW-1133">Transmembrane helix</keyword>
<keyword evidence="2" id="KW-0813">Transport</keyword>
<dbReference type="Proteomes" id="UP000270094">
    <property type="component" value="Unassembled WGS sequence"/>
</dbReference>
<dbReference type="GO" id="GO:0001508">
    <property type="term" value="P:action potential"/>
    <property type="evidence" value="ECO:0007669"/>
    <property type="project" value="TreeGrafter"/>
</dbReference>
<dbReference type="EMBL" id="UYYB01005750">
    <property type="protein sequence ID" value="VDM67523.1"/>
    <property type="molecule type" value="Genomic_DNA"/>
</dbReference>
<evidence type="ECO:0000256" key="8">
    <source>
        <dbReference type="SAM" id="Phobius"/>
    </source>
</evidence>
<dbReference type="Gene3D" id="1.10.287.70">
    <property type="match status" value="1"/>
</dbReference>
<evidence type="ECO:0000256" key="6">
    <source>
        <dbReference type="ARBA" id="ARBA00023136"/>
    </source>
</evidence>
<comment type="subcellular location">
    <subcellularLocation>
        <location evidence="1">Membrane</location>
        <topology evidence="1">Multi-pass membrane protein</topology>
    </subcellularLocation>
</comment>
<keyword evidence="3 8" id="KW-0812">Transmembrane</keyword>
<organism evidence="10 11">
    <name type="scientific">Strongylus vulgaris</name>
    <name type="common">Blood worm</name>
    <dbReference type="NCBI Taxonomy" id="40348"/>
    <lineage>
        <taxon>Eukaryota</taxon>
        <taxon>Metazoa</taxon>
        <taxon>Ecdysozoa</taxon>
        <taxon>Nematoda</taxon>
        <taxon>Chromadorea</taxon>
        <taxon>Rhabditida</taxon>
        <taxon>Rhabditina</taxon>
        <taxon>Rhabditomorpha</taxon>
        <taxon>Strongyloidea</taxon>
        <taxon>Strongylidae</taxon>
        <taxon>Strongylus</taxon>
    </lineage>
</organism>
<protein>
    <recommendedName>
        <fullName evidence="9">Potassium channel domain-containing protein</fullName>
    </recommendedName>
</protein>
<dbReference type="InterPro" id="IPR028325">
    <property type="entry name" value="VG_K_chnl"/>
</dbReference>
<dbReference type="GO" id="GO:0008076">
    <property type="term" value="C:voltage-gated potassium channel complex"/>
    <property type="evidence" value="ECO:0007669"/>
    <property type="project" value="InterPro"/>
</dbReference>
<evidence type="ECO:0000256" key="2">
    <source>
        <dbReference type="ARBA" id="ARBA00022448"/>
    </source>
</evidence>
<gene>
    <name evidence="10" type="ORF">SVUK_LOCUS2521</name>
</gene>
<feature type="domain" description="Potassium channel" evidence="9">
    <location>
        <begin position="1"/>
        <end position="47"/>
    </location>
</feature>
<evidence type="ECO:0000313" key="10">
    <source>
        <dbReference type="EMBL" id="VDM67523.1"/>
    </source>
</evidence>
<evidence type="ECO:0000259" key="9">
    <source>
        <dbReference type="Pfam" id="PF07885"/>
    </source>
</evidence>
<evidence type="ECO:0000256" key="7">
    <source>
        <dbReference type="ARBA" id="ARBA00023303"/>
    </source>
</evidence>
<dbReference type="Pfam" id="PF07885">
    <property type="entry name" value="Ion_trans_2"/>
    <property type="match status" value="1"/>
</dbReference>
<dbReference type="OrthoDB" id="415460at2759"/>
<evidence type="ECO:0000256" key="5">
    <source>
        <dbReference type="ARBA" id="ARBA00023065"/>
    </source>
</evidence>
<dbReference type="PANTHER" id="PTHR11537:SF121">
    <property type="entry name" value="BTB DOMAIN-CONTAINING PROTEIN"/>
    <property type="match status" value="1"/>
</dbReference>
<keyword evidence="5" id="KW-0406">Ion transport</keyword>
<dbReference type="SUPFAM" id="SSF81324">
    <property type="entry name" value="Voltage-gated potassium channels"/>
    <property type="match status" value="1"/>
</dbReference>
<evidence type="ECO:0000313" key="11">
    <source>
        <dbReference type="Proteomes" id="UP000270094"/>
    </source>
</evidence>
<sequence>MATVGYGDAKPVTASKKYLVGKLVATATSICGIIVLAFPISMIVEKFATAQQRAIEEDQIHQGLFGDSLIAKNQ</sequence>
<dbReference type="AlphaFoldDB" id="A0A3P7IHY4"/>
<dbReference type="PANTHER" id="PTHR11537">
    <property type="entry name" value="VOLTAGE-GATED POTASSIUM CHANNEL"/>
    <property type="match status" value="1"/>
</dbReference>
<accession>A0A3P7IHY4</accession>
<keyword evidence="7" id="KW-0407">Ion channel</keyword>
<feature type="transmembrane region" description="Helical" evidence="8">
    <location>
        <begin position="23"/>
        <end position="44"/>
    </location>
</feature>
<reference evidence="10 11" key="1">
    <citation type="submission" date="2018-11" db="EMBL/GenBank/DDBJ databases">
        <authorList>
            <consortium name="Pathogen Informatics"/>
        </authorList>
    </citation>
    <scope>NUCLEOTIDE SEQUENCE [LARGE SCALE GENOMIC DNA]</scope>
</reference>
<dbReference type="InterPro" id="IPR013099">
    <property type="entry name" value="K_chnl_dom"/>
</dbReference>
<dbReference type="GO" id="GO:0005251">
    <property type="term" value="F:delayed rectifier potassium channel activity"/>
    <property type="evidence" value="ECO:0007669"/>
    <property type="project" value="TreeGrafter"/>
</dbReference>
<name>A0A3P7IHY4_STRVU</name>